<keyword evidence="3 5" id="KW-0285">Flavoprotein</keyword>
<dbReference type="InterPro" id="IPR046373">
    <property type="entry name" value="Acyl-CoA_Oxase/DH_mid-dom_sf"/>
</dbReference>
<evidence type="ECO:0000256" key="5">
    <source>
        <dbReference type="RuleBase" id="RU362125"/>
    </source>
</evidence>
<dbReference type="InterPro" id="IPR036250">
    <property type="entry name" value="AcylCo_DH-like_C"/>
</dbReference>
<keyword evidence="6" id="KW-1133">Transmembrane helix</keyword>
<organism evidence="10 11">
    <name type="scientific">Microcystis flos-aquae FACHB-1344</name>
    <dbReference type="NCBI Taxonomy" id="2692899"/>
    <lineage>
        <taxon>Bacteria</taxon>
        <taxon>Bacillati</taxon>
        <taxon>Cyanobacteriota</taxon>
        <taxon>Cyanophyceae</taxon>
        <taxon>Oscillatoriophycideae</taxon>
        <taxon>Chroococcales</taxon>
        <taxon>Microcystaceae</taxon>
        <taxon>Microcystis</taxon>
    </lineage>
</organism>
<evidence type="ECO:0000259" key="8">
    <source>
        <dbReference type="Pfam" id="PF02770"/>
    </source>
</evidence>
<dbReference type="Pfam" id="PF02770">
    <property type="entry name" value="Acyl-CoA_dh_M"/>
    <property type="match status" value="1"/>
</dbReference>
<keyword evidence="6" id="KW-0812">Transmembrane</keyword>
<keyword evidence="6" id="KW-0472">Membrane</keyword>
<evidence type="ECO:0000256" key="3">
    <source>
        <dbReference type="ARBA" id="ARBA00022630"/>
    </source>
</evidence>
<comment type="caution">
    <text evidence="10">The sequence shown here is derived from an EMBL/GenBank/DDBJ whole genome shotgun (WGS) entry which is preliminary data.</text>
</comment>
<evidence type="ECO:0000313" key="11">
    <source>
        <dbReference type="Proteomes" id="UP000636187"/>
    </source>
</evidence>
<evidence type="ECO:0000256" key="1">
    <source>
        <dbReference type="ARBA" id="ARBA00001974"/>
    </source>
</evidence>
<dbReference type="PANTHER" id="PTHR43884">
    <property type="entry name" value="ACYL-COA DEHYDROGENASE"/>
    <property type="match status" value="1"/>
</dbReference>
<keyword evidence="11" id="KW-1185">Reference proteome</keyword>
<evidence type="ECO:0000259" key="7">
    <source>
        <dbReference type="Pfam" id="PF00441"/>
    </source>
</evidence>
<dbReference type="RefSeq" id="WP_190721609.1">
    <property type="nucleotide sequence ID" value="NZ_JACJSW010000124.1"/>
</dbReference>
<reference evidence="10 11" key="1">
    <citation type="journal article" date="2020" name="ISME J.">
        <title>Comparative genomics reveals insights into cyanobacterial evolution and habitat adaptation.</title>
        <authorList>
            <person name="Chen M.Y."/>
            <person name="Teng W.K."/>
            <person name="Zhao L."/>
            <person name="Hu C.X."/>
            <person name="Zhou Y.K."/>
            <person name="Han B.P."/>
            <person name="Song L.R."/>
            <person name="Shu W.S."/>
        </authorList>
    </citation>
    <scope>NUCLEOTIDE SEQUENCE [LARGE SCALE GENOMIC DNA]</scope>
    <source>
        <strain evidence="10 11">FACHB-1344</strain>
    </source>
</reference>
<dbReference type="SUPFAM" id="SSF56645">
    <property type="entry name" value="Acyl-CoA dehydrogenase NM domain-like"/>
    <property type="match status" value="1"/>
</dbReference>
<evidence type="ECO:0000313" key="10">
    <source>
        <dbReference type="EMBL" id="MBD2622120.1"/>
    </source>
</evidence>
<dbReference type="InterPro" id="IPR037069">
    <property type="entry name" value="AcylCoA_DH/ox_N_sf"/>
</dbReference>
<dbReference type="Gene3D" id="1.10.540.10">
    <property type="entry name" value="Acyl-CoA dehydrogenase/oxidase, N-terminal domain"/>
    <property type="match status" value="1"/>
</dbReference>
<dbReference type="CDD" id="cd00567">
    <property type="entry name" value="ACAD"/>
    <property type="match status" value="1"/>
</dbReference>
<sequence length="599" mass="68826">MKKLKQYWTAEALEKDLGDPLNPDNPLSYKRVIEIDESEEFPHEEIRWLYDWKLQHYYIPTDCGGEFTSFEEFVAFVRVLSRRDQTIGIAFTTLFWSFLNWMAGTPEQKQKLARFIMDDYGAMCLGYSEKEHGSDLINGDLTATKVEGGYILNGEKWPINRATISGVSFILAKTDANGGPKCLTLFMVDKRQLDPEKYYNLPKIYTHGVRASDMSGIGFKDCFVPDSMRLREEGDGLELALKGFQITRMLCAAFSHGAADTALRTTLSFAVNRVIYNKTVMDLPQPRRTLVDAFLDILICDCETIPAARGFHIIPEQFSVWASVVKYFVTVRLEEMVNSVYVVLGSRFYMREEHEFGIFQKLLRDNSIISMFDGSSIVNLHALILQLRPLTKYRAKRNSRTMSALKTRLEAIFSLEKSVPPFEPNNLELFGRGMDDSLQGLEIALDMLEGLKDSQEVDREVLENLLMLGNLVLEELNAHDEQISQSKFEYGHDQSPELFEIAKKYCTLHAASACLHTWLYNRSILGEFFARGEWLVLSLHRLLRTLRPLPYTLSEVYIENVAQELLKLYRENQHFSIVPFQLAHSQTTEEKTHELQLQS</sequence>
<feature type="domain" description="Acyl-CoA dehydrogenase/oxidase N-terminal" evidence="9">
    <location>
        <begin position="32"/>
        <end position="112"/>
    </location>
</feature>
<dbReference type="InterPro" id="IPR006091">
    <property type="entry name" value="Acyl-CoA_Oxase/DH_mid-dom"/>
</dbReference>
<evidence type="ECO:0000259" key="9">
    <source>
        <dbReference type="Pfam" id="PF02771"/>
    </source>
</evidence>
<dbReference type="InterPro" id="IPR009075">
    <property type="entry name" value="AcylCo_DH/oxidase_C"/>
</dbReference>
<dbReference type="Gene3D" id="2.40.110.10">
    <property type="entry name" value="Butyryl-CoA Dehydrogenase, subunit A, domain 2"/>
    <property type="match status" value="1"/>
</dbReference>
<dbReference type="InterPro" id="IPR009100">
    <property type="entry name" value="AcylCoA_DH/oxidase_NM_dom_sf"/>
</dbReference>
<feature type="domain" description="Acyl-CoA dehydrogenase/oxidase C-terminal" evidence="7">
    <location>
        <begin position="234"/>
        <end position="380"/>
    </location>
</feature>
<evidence type="ECO:0000256" key="2">
    <source>
        <dbReference type="ARBA" id="ARBA00009347"/>
    </source>
</evidence>
<evidence type="ECO:0000256" key="6">
    <source>
        <dbReference type="SAM" id="Phobius"/>
    </source>
</evidence>
<feature type="transmembrane region" description="Helical" evidence="6">
    <location>
        <begin position="86"/>
        <end position="104"/>
    </location>
</feature>
<dbReference type="Pfam" id="PF00441">
    <property type="entry name" value="Acyl-CoA_dh_1"/>
    <property type="match status" value="1"/>
</dbReference>
<proteinExistence type="inferred from homology"/>
<feature type="domain" description="Acyl-CoA oxidase/dehydrogenase middle" evidence="8">
    <location>
        <begin position="124"/>
        <end position="222"/>
    </location>
</feature>
<dbReference type="PANTHER" id="PTHR43884:SF19">
    <property type="entry name" value="ACYL-COA DEHYDROGENASE FADE4-RELATED"/>
    <property type="match status" value="1"/>
</dbReference>
<dbReference type="InterPro" id="IPR013786">
    <property type="entry name" value="AcylCoA_DH/ox_N"/>
</dbReference>
<keyword evidence="4 5" id="KW-0274">FAD</keyword>
<gene>
    <name evidence="10" type="ORF">H6G48_10680</name>
</gene>
<comment type="similarity">
    <text evidence="2 5">Belongs to the acyl-CoA dehydrogenase family.</text>
</comment>
<keyword evidence="5" id="KW-0560">Oxidoreductase</keyword>
<evidence type="ECO:0000256" key="4">
    <source>
        <dbReference type="ARBA" id="ARBA00022827"/>
    </source>
</evidence>
<dbReference type="Pfam" id="PF02771">
    <property type="entry name" value="Acyl-CoA_dh_N"/>
    <property type="match status" value="1"/>
</dbReference>
<dbReference type="Proteomes" id="UP000636187">
    <property type="component" value="Unassembled WGS sequence"/>
</dbReference>
<dbReference type="SUPFAM" id="SSF47203">
    <property type="entry name" value="Acyl-CoA dehydrogenase C-terminal domain-like"/>
    <property type="match status" value="1"/>
</dbReference>
<comment type="cofactor">
    <cofactor evidence="1 5">
        <name>FAD</name>
        <dbReference type="ChEBI" id="CHEBI:57692"/>
    </cofactor>
</comment>
<dbReference type="EMBL" id="JACJSW010000124">
    <property type="protein sequence ID" value="MBD2622120.1"/>
    <property type="molecule type" value="Genomic_DNA"/>
</dbReference>
<accession>A0ABR8HRK9</accession>
<dbReference type="Gene3D" id="1.20.140.10">
    <property type="entry name" value="Butyryl-CoA Dehydrogenase, subunit A, domain 3"/>
    <property type="match status" value="1"/>
</dbReference>
<protein>
    <submittedName>
        <fullName evidence="10">Acyl-CoA dehydrogenase family protein</fullName>
    </submittedName>
</protein>
<name>A0ABR8HRK9_9CHRO</name>